<proteinExistence type="predicted"/>
<sequence>MTNETTAPVQSLVDEVLADLSRAEKTHLDGEVRDMAREAYRLIRQQQAALAQKAAQVASPDGWKLVPVGPTMAMWTAVNKLDDEMAAGGYDGKGCSIEQAWSCMLAAAPTPPAHSLDDIELTIGGEMYRCCVRLLDVISEDGKEAKALRAAMDAWENGTPTPPAQQSQWAPRRYLPTEDMRIKTFGTIRGDNGSLHFEGFHFFGDTVANASETLIRCVIGRLFDILDAHRGDTAAPEQAEQPEVIGYAFHNPDTGMEWSDVHPRESGQVPDAGRCQRMTLAQFRAKYPEDPNIPPAPAEQPDVVKVPRELLGRITRNGGVDTLLAIDELRALLRGDA</sequence>
<dbReference type="RefSeq" id="WP_131303027.1">
    <property type="nucleotide sequence ID" value="NZ_JBHLST010000040.1"/>
</dbReference>
<protein>
    <submittedName>
        <fullName evidence="1">Uncharacterized protein</fullName>
    </submittedName>
</protein>
<evidence type="ECO:0000313" key="2">
    <source>
        <dbReference type="Proteomes" id="UP000295169"/>
    </source>
</evidence>
<accession>A0A4R1PNT7</accession>
<gene>
    <name evidence="1" type="ORF">EV691_1097</name>
</gene>
<evidence type="ECO:0000313" key="1">
    <source>
        <dbReference type="EMBL" id="TCL32013.1"/>
    </source>
</evidence>
<dbReference type="Proteomes" id="UP000295169">
    <property type="component" value="Unassembled WGS sequence"/>
</dbReference>
<comment type="caution">
    <text evidence="1">The sequence shown here is derived from an EMBL/GenBank/DDBJ whole genome shotgun (WGS) entry which is preliminary data.</text>
</comment>
<reference evidence="1 2" key="1">
    <citation type="submission" date="2019-03" db="EMBL/GenBank/DDBJ databases">
        <title>Genomic Encyclopedia of Type Strains, Phase IV (KMG-IV): sequencing the most valuable type-strain genomes for metagenomic binning, comparative biology and taxonomic classification.</title>
        <authorList>
            <person name="Goeker M."/>
        </authorList>
    </citation>
    <scope>NUCLEOTIDE SEQUENCE [LARGE SCALE GENOMIC DNA]</scope>
    <source>
        <strain evidence="1 2">DSM 2286</strain>
    </source>
</reference>
<dbReference type="EMBL" id="SMMU01000009">
    <property type="protein sequence ID" value="TCL32013.1"/>
    <property type="molecule type" value="Genomic_DNA"/>
</dbReference>
<dbReference type="AlphaFoldDB" id="A0A4R1PNT7"/>
<name>A0A4R1PNT7_9GAMM</name>
<organism evidence="1 2">
    <name type="scientific">Azotobacter chroococcum</name>
    <dbReference type="NCBI Taxonomy" id="353"/>
    <lineage>
        <taxon>Bacteria</taxon>
        <taxon>Pseudomonadati</taxon>
        <taxon>Pseudomonadota</taxon>
        <taxon>Gammaproteobacteria</taxon>
        <taxon>Pseudomonadales</taxon>
        <taxon>Pseudomonadaceae</taxon>
        <taxon>Azotobacter</taxon>
    </lineage>
</organism>